<evidence type="ECO:0000313" key="1">
    <source>
        <dbReference type="EMBL" id="GKT30838.1"/>
    </source>
</evidence>
<accession>A0ABQ5KH72</accession>
<organism evidence="1 2">
    <name type="scientific">Aduncisulcus paluster</name>
    <dbReference type="NCBI Taxonomy" id="2918883"/>
    <lineage>
        <taxon>Eukaryota</taxon>
        <taxon>Metamonada</taxon>
        <taxon>Carpediemonas-like organisms</taxon>
        <taxon>Aduncisulcus</taxon>
    </lineage>
</organism>
<comment type="caution">
    <text evidence="1">The sequence shown here is derived from an EMBL/GenBank/DDBJ whole genome shotgun (WGS) entry which is preliminary data.</text>
</comment>
<protein>
    <submittedName>
        <fullName evidence="1">Uncharacterized protein</fullName>
    </submittedName>
</protein>
<reference evidence="1" key="1">
    <citation type="submission" date="2022-03" db="EMBL/GenBank/DDBJ databases">
        <title>Draft genome sequence of Aduncisulcus paluster, a free-living microaerophilic Fornicata.</title>
        <authorList>
            <person name="Yuyama I."/>
            <person name="Kume K."/>
            <person name="Tamura T."/>
            <person name="Inagaki Y."/>
            <person name="Hashimoto T."/>
        </authorList>
    </citation>
    <scope>NUCLEOTIDE SEQUENCE</scope>
    <source>
        <strain evidence="1">NY0171</strain>
    </source>
</reference>
<sequence length="66" mass="7147">MSLVSFVDPVSRVHDFLGDIRVTAGILEAMAEAMEGVLRGFDPGDFKYPVKLLGEGRRVITVLAAL</sequence>
<name>A0ABQ5KH72_9EUKA</name>
<dbReference type="Proteomes" id="UP001057375">
    <property type="component" value="Unassembled WGS sequence"/>
</dbReference>
<dbReference type="EMBL" id="BQXS01009113">
    <property type="protein sequence ID" value="GKT30838.1"/>
    <property type="molecule type" value="Genomic_DNA"/>
</dbReference>
<gene>
    <name evidence="1" type="ORF">ADUPG1_005658</name>
</gene>
<proteinExistence type="predicted"/>
<keyword evidence="2" id="KW-1185">Reference proteome</keyword>
<evidence type="ECO:0000313" key="2">
    <source>
        <dbReference type="Proteomes" id="UP001057375"/>
    </source>
</evidence>